<dbReference type="Pfam" id="PF20241">
    <property type="entry name" value="DUF6598"/>
    <property type="match status" value="1"/>
</dbReference>
<dbReference type="InterPro" id="IPR001574">
    <property type="entry name" value="Ribosome_inactivat_prot"/>
</dbReference>
<keyword evidence="3" id="KW-0378">Hydrolase</keyword>
<dbReference type="SMR" id="A0A179FA80"/>
<dbReference type="InterPro" id="IPR036041">
    <property type="entry name" value="Ribosome-inact_prot_sf"/>
</dbReference>
<dbReference type="GeneID" id="28849879"/>
<dbReference type="STRING" id="1380566.A0A179FA80"/>
<evidence type="ECO:0000259" key="6">
    <source>
        <dbReference type="Pfam" id="PF20241"/>
    </source>
</evidence>
<proteinExistence type="predicted"/>
<dbReference type="Pfam" id="PF00161">
    <property type="entry name" value="RIP"/>
    <property type="match status" value="1"/>
</dbReference>
<evidence type="ECO:0000256" key="4">
    <source>
        <dbReference type="ARBA" id="ARBA00022821"/>
    </source>
</evidence>
<feature type="domain" description="DUF6598" evidence="6">
    <location>
        <begin position="289"/>
        <end position="529"/>
    </location>
</feature>
<dbReference type="PANTHER" id="PTHR33453">
    <property type="match status" value="1"/>
</dbReference>
<evidence type="ECO:0000313" key="7">
    <source>
        <dbReference type="EMBL" id="OAQ62435.1"/>
    </source>
</evidence>
<dbReference type="PROSITE" id="PS00275">
    <property type="entry name" value="SHIGA_RICIN"/>
    <property type="match status" value="1"/>
</dbReference>
<dbReference type="OrthoDB" id="4927890at2759"/>
<keyword evidence="2" id="KW-0800">Toxin</keyword>
<dbReference type="EMBL" id="LSBJ02000007">
    <property type="protein sequence ID" value="OAQ62435.1"/>
    <property type="molecule type" value="Genomic_DNA"/>
</dbReference>
<comment type="catalytic activity">
    <reaction evidence="1">
        <text>Endohydrolysis of the N-glycosidic bond at one specific adenosine on the 28S rRNA.</text>
        <dbReference type="EC" id="3.2.2.22"/>
    </reaction>
</comment>
<dbReference type="GO" id="GO:0017148">
    <property type="term" value="P:negative regulation of translation"/>
    <property type="evidence" value="ECO:0007669"/>
    <property type="project" value="UniProtKB-KW"/>
</dbReference>
<evidence type="ECO:0000256" key="3">
    <source>
        <dbReference type="ARBA" id="ARBA00022801"/>
    </source>
</evidence>
<dbReference type="SUPFAM" id="SSF56371">
    <property type="entry name" value="Ribosome inactivating proteins (RIP)"/>
    <property type="match status" value="1"/>
</dbReference>
<reference evidence="7 8" key="1">
    <citation type="journal article" date="2016" name="PLoS Pathog.">
        <title>Biosynthesis of antibiotic leucinostatins in bio-control fungus Purpureocillium lilacinum and their inhibition on phytophthora revealed by genome mining.</title>
        <authorList>
            <person name="Wang G."/>
            <person name="Liu Z."/>
            <person name="Lin R."/>
            <person name="Li E."/>
            <person name="Mao Z."/>
            <person name="Ling J."/>
            <person name="Yang Y."/>
            <person name="Yin W.B."/>
            <person name="Xie B."/>
        </authorList>
    </citation>
    <scope>NUCLEOTIDE SEQUENCE [LARGE SCALE GENOMIC DNA]</scope>
    <source>
        <strain evidence="7">170</strain>
    </source>
</reference>
<dbReference type="InterPro" id="IPR017989">
    <property type="entry name" value="Ribosome_inactivat_1/2"/>
</dbReference>
<gene>
    <name evidence="7" type="ORF">VFPPC_06937</name>
</gene>
<accession>A0A179FA80</accession>
<sequence length="532" mass="59008">MVKFTRDFAADDDNGAEAYDAFIVELRNLLATGDWVESVPVLAEQVPPGGALEFFDINLSYNDRGEQHIVQLRFRTDNLYFVGYRPQNSNIWFELAHEDGGTNTLIQDQEAGRATELLPLGENYCTLTEVAGMRLEDIPLSSSRIGAAITTLATDNGAPANEGNRARAILTLVFAIAEAARFRDISRLISNAWWNGSAPGTQYANRVRSWCRLSRAVQRTRNEGHAFDFNGESTGIWSFVEAILALGIMHYAANLPSTSSRPKRSVPDMAYYPEGAFTSNTIFPQGQQLLEIFYVRVNNIDDEDPGQLYGSVIVTDSIGVENIWSRGHHSYVNTKPGQDILLEGPSRALSSSDEFYINIDLWDYDTLSPDDSIAQGRIIFNPSDYFTEHDAVKIRDVPGHYGSVTISYMVMTDGLYASIEVILINGDNEDPANVFGEIVVNNGHGQSELFRKASNEYVDVSPLSPIPLSRSVVAVPTTDKLLVNADLWDYDTISASDEIARGSVEFTPRYKQSESLEISGAYGKVEVRVTWM</sequence>
<dbReference type="InterPro" id="IPR016138">
    <property type="entry name" value="Ribosome_inactivat_prot_sub1"/>
</dbReference>
<evidence type="ECO:0000313" key="8">
    <source>
        <dbReference type="Proteomes" id="UP000078397"/>
    </source>
</evidence>
<evidence type="ECO:0000256" key="5">
    <source>
        <dbReference type="ARBA" id="ARBA00023193"/>
    </source>
</evidence>
<dbReference type="InterPro" id="IPR046533">
    <property type="entry name" value="DUF6598"/>
</dbReference>
<dbReference type="GO" id="GO:0030598">
    <property type="term" value="F:rRNA N-glycosylase activity"/>
    <property type="evidence" value="ECO:0007669"/>
    <property type="project" value="UniProtKB-EC"/>
</dbReference>
<dbReference type="AlphaFoldDB" id="A0A179FA80"/>
<protein>
    <submittedName>
        <fullName evidence="7">Ribosome-inactivating protein</fullName>
    </submittedName>
</protein>
<evidence type="ECO:0000256" key="2">
    <source>
        <dbReference type="ARBA" id="ARBA00022656"/>
    </source>
</evidence>
<comment type="caution">
    <text evidence="7">The sequence shown here is derived from an EMBL/GenBank/DDBJ whole genome shotgun (WGS) entry which is preliminary data.</text>
</comment>
<dbReference type="RefSeq" id="XP_018140139.1">
    <property type="nucleotide sequence ID" value="XM_018285885.1"/>
</dbReference>
<keyword evidence="4" id="KW-0611">Plant defense</keyword>
<keyword evidence="8" id="KW-1185">Reference proteome</keyword>
<organism evidence="7 8">
    <name type="scientific">Pochonia chlamydosporia 170</name>
    <dbReference type="NCBI Taxonomy" id="1380566"/>
    <lineage>
        <taxon>Eukaryota</taxon>
        <taxon>Fungi</taxon>
        <taxon>Dikarya</taxon>
        <taxon>Ascomycota</taxon>
        <taxon>Pezizomycotina</taxon>
        <taxon>Sordariomycetes</taxon>
        <taxon>Hypocreomycetidae</taxon>
        <taxon>Hypocreales</taxon>
        <taxon>Clavicipitaceae</taxon>
        <taxon>Pochonia</taxon>
    </lineage>
</organism>
<dbReference type="InterPro" id="IPR017988">
    <property type="entry name" value="Ribosome_inactivat_prot_CS"/>
</dbReference>
<dbReference type="PANTHER" id="PTHR33453:SF38">
    <property type="entry name" value="DUF6598 DOMAIN-CONTAINING PROTEIN"/>
    <property type="match status" value="1"/>
</dbReference>
<dbReference type="Proteomes" id="UP000078397">
    <property type="component" value="Unassembled WGS sequence"/>
</dbReference>
<keyword evidence="5" id="KW-0652">Protein synthesis inhibitor</keyword>
<evidence type="ECO:0000256" key="1">
    <source>
        <dbReference type="ARBA" id="ARBA00000237"/>
    </source>
</evidence>
<dbReference type="GO" id="GO:0090729">
    <property type="term" value="F:toxin activity"/>
    <property type="evidence" value="ECO:0007669"/>
    <property type="project" value="UniProtKB-KW"/>
</dbReference>
<dbReference type="PRINTS" id="PR00396">
    <property type="entry name" value="SHIGARICIN"/>
</dbReference>
<dbReference type="KEGG" id="pchm:VFPPC_06937"/>
<dbReference type="Gene3D" id="3.40.420.10">
    <property type="entry name" value="Ricin (A subunit), domain 1"/>
    <property type="match status" value="1"/>
</dbReference>
<name>A0A179FA80_METCM</name>